<sequence length="393" mass="43298">MAFQRIINLLGTMQTRVDRVDKYIEHVDDWSDFPKLKASLARLKDRIATYESRPSILKTDAVDRMRQDIQSVRSFAADPFLDRRMIYSGVDRTTLRQALEKDCDALSNIAAGIQIGLGQLTAEDVAQLIPGQKIAAYQFAFEVDRIIVIDQPAWASDHETALAEAARELLLEQGERILADLRSSNCPPRLIETFAQVQTRLAWNRNIIQVGMEAQTCTQLLASSSEELSSTLFGLVKAHLAGVATYLAQFPDWRLFTENAAKAEIDRESVSELVATARILARHFEINSDQASHSVPAALNNVADHAENMENPDGRSILALGRTLENIWSIVVAQLVEVKNEIVKEGRKAIAKAVLGLIVGSCAGFVVIIAKLPGAEWIESTLSYFISVGLAGG</sequence>
<evidence type="ECO:0000313" key="1">
    <source>
        <dbReference type="EMBL" id="PJR08471.1"/>
    </source>
</evidence>
<organism evidence="1 2">
    <name type="scientific">Rhizobium meliloti</name>
    <name type="common">Ensifer meliloti</name>
    <name type="synonym">Sinorhizobium meliloti</name>
    <dbReference type="NCBI Taxonomy" id="382"/>
    <lineage>
        <taxon>Bacteria</taxon>
        <taxon>Pseudomonadati</taxon>
        <taxon>Pseudomonadota</taxon>
        <taxon>Alphaproteobacteria</taxon>
        <taxon>Hyphomicrobiales</taxon>
        <taxon>Rhizobiaceae</taxon>
        <taxon>Sinorhizobium/Ensifer group</taxon>
        <taxon>Sinorhizobium</taxon>
    </lineage>
</organism>
<name>A0A2J0YT87_RHIML</name>
<evidence type="ECO:0000313" key="2">
    <source>
        <dbReference type="Proteomes" id="UP000231987"/>
    </source>
</evidence>
<gene>
    <name evidence="1" type="ORF">CEJ86_32855</name>
</gene>
<dbReference type="AlphaFoldDB" id="A0A2J0YT87"/>
<dbReference type="EMBL" id="NJGD01000042">
    <property type="protein sequence ID" value="PJR08471.1"/>
    <property type="molecule type" value="Genomic_DNA"/>
</dbReference>
<protein>
    <submittedName>
        <fullName evidence="1">Uncharacterized protein</fullName>
    </submittedName>
</protein>
<accession>A0A2J0YT87</accession>
<reference evidence="1 2" key="1">
    <citation type="submission" date="2017-06" db="EMBL/GenBank/DDBJ databases">
        <title>Ensifer strains isolated from leguminous trees and herbs display diverse denitrification phenotypes with some acting as strong N2O sinks.</title>
        <authorList>
            <person name="Woliy K."/>
            <person name="Mania D."/>
            <person name="Bakken L.R."/>
            <person name="Frostegard A."/>
        </authorList>
    </citation>
    <scope>NUCLEOTIDE SEQUENCE [LARGE SCALE GENOMIC DNA]</scope>
    <source>
        <strain evidence="1 2">AC50a</strain>
    </source>
</reference>
<dbReference type="Proteomes" id="UP000231987">
    <property type="component" value="Unassembled WGS sequence"/>
</dbReference>
<comment type="caution">
    <text evidence="1">The sequence shown here is derived from an EMBL/GenBank/DDBJ whole genome shotgun (WGS) entry which is preliminary data.</text>
</comment>
<proteinExistence type="predicted"/>
<dbReference type="RefSeq" id="WP_100675105.1">
    <property type="nucleotide sequence ID" value="NZ_NJGD01000042.1"/>
</dbReference>